<dbReference type="PANTHER" id="PTHR13370">
    <property type="entry name" value="RNA METHYLASE-RELATED"/>
    <property type="match status" value="1"/>
</dbReference>
<keyword evidence="4" id="KW-0949">S-adenosyl-L-methionine</keyword>
<keyword evidence="3 11" id="KW-0808">Transferase</keyword>
<dbReference type="PROSITE" id="PS00093">
    <property type="entry name" value="N4_MTASE"/>
    <property type="match status" value="1"/>
</dbReference>
<dbReference type="GO" id="GO:0032259">
    <property type="term" value="P:methylation"/>
    <property type="evidence" value="ECO:0007669"/>
    <property type="project" value="UniProtKB-KW"/>
</dbReference>
<keyword evidence="6" id="KW-0238">DNA-binding</keyword>
<evidence type="ECO:0000256" key="7">
    <source>
        <dbReference type="ARBA" id="ARBA00049120"/>
    </source>
</evidence>
<feature type="domain" description="DNA methylase N-4/N-6" evidence="10">
    <location>
        <begin position="74"/>
        <end position="287"/>
    </location>
</feature>
<evidence type="ECO:0000259" key="10">
    <source>
        <dbReference type="Pfam" id="PF01555"/>
    </source>
</evidence>
<dbReference type="GO" id="GO:0008170">
    <property type="term" value="F:N-methyltransferase activity"/>
    <property type="evidence" value="ECO:0007669"/>
    <property type="project" value="InterPro"/>
</dbReference>
<dbReference type="GO" id="GO:0009307">
    <property type="term" value="P:DNA restriction-modification system"/>
    <property type="evidence" value="ECO:0007669"/>
    <property type="project" value="UniProtKB-KW"/>
</dbReference>
<feature type="region of interest" description="Disordered" evidence="9">
    <location>
        <begin position="1"/>
        <end position="20"/>
    </location>
</feature>
<dbReference type="EC" id="2.1.1.-" evidence="8"/>
<dbReference type="EMBL" id="CP144374">
    <property type="protein sequence ID" value="XCH48561.1"/>
    <property type="molecule type" value="Genomic_DNA"/>
</dbReference>
<evidence type="ECO:0000256" key="1">
    <source>
        <dbReference type="ARBA" id="ARBA00010203"/>
    </source>
</evidence>
<sequence length="319" mass="36534">MKVNRRKYGTKTSTFGSPGRINHDSTPFYTSKLYEGLPKEEITEYVENPIPLEFIDKIFCKTSEKMDELPDNSVHLMVTSPPYNVGKEYDANLTLNEYREFLKRVWKEVKRVLVPGGRACINIANLGRKPYIPLHAFIIEDMLELGFLMRGEIIWNKASSGSPSTAWGSWLSAKNPTLRDIHEYILVFSKGMFSRENLGRKSTMSKEEFLEFTKSVWTFAAEPATKVGHPAPFPVELPYRLIQLYTFEGEVALDPFMGSGQTAIAAIKTNRHYIGYEINEKYVKLAERRIKEFFNSNAPGLFEFGGKDGKEYVLRKNKP</sequence>
<protein>
    <recommendedName>
        <fullName evidence="8">Methyltransferase</fullName>
        <ecNumber evidence="8">2.1.1.-</ecNumber>
    </recommendedName>
</protein>
<evidence type="ECO:0000256" key="3">
    <source>
        <dbReference type="ARBA" id="ARBA00022679"/>
    </source>
</evidence>
<evidence type="ECO:0000313" key="11">
    <source>
        <dbReference type="EMBL" id="XCH48561.1"/>
    </source>
</evidence>
<dbReference type="InterPro" id="IPR029063">
    <property type="entry name" value="SAM-dependent_MTases_sf"/>
</dbReference>
<evidence type="ECO:0000256" key="2">
    <source>
        <dbReference type="ARBA" id="ARBA00022603"/>
    </source>
</evidence>
<dbReference type="InterPro" id="IPR001091">
    <property type="entry name" value="RM_Methyltransferase"/>
</dbReference>
<dbReference type="KEGG" id="tob:V4D31_00050"/>
<evidence type="ECO:0000256" key="4">
    <source>
        <dbReference type="ARBA" id="ARBA00022691"/>
    </source>
</evidence>
<proteinExistence type="inferred from homology"/>
<dbReference type="AlphaFoldDB" id="A0AAU8H1B8"/>
<gene>
    <name evidence="11" type="ORF">V4D31_00050</name>
</gene>
<dbReference type="REBASE" id="852964">
    <property type="entry name" value="M.Tsp34621ORF50P"/>
</dbReference>
<dbReference type="PRINTS" id="PR00508">
    <property type="entry name" value="S21N4MTFRASE"/>
</dbReference>
<dbReference type="RefSeq" id="WP_353686201.1">
    <property type="nucleotide sequence ID" value="NZ_CP144374.1"/>
</dbReference>
<evidence type="ECO:0000256" key="8">
    <source>
        <dbReference type="RuleBase" id="RU362026"/>
    </source>
</evidence>
<reference evidence="11" key="1">
    <citation type="submission" date="2024-01" db="EMBL/GenBank/DDBJ databases">
        <title>The first autotrophic representatives of the genus Thermodesulfovibrio.</title>
        <authorList>
            <person name="Maltseva A.I."/>
            <person name="Elcheninov A.G."/>
            <person name="Kublanov I.V."/>
            <person name="Lebedinsky A.V."/>
            <person name="Frolov E.N."/>
        </authorList>
    </citation>
    <scope>NUCLEOTIDE SEQUENCE</scope>
    <source>
        <strain evidence="11">3462-1</strain>
    </source>
</reference>
<dbReference type="Pfam" id="PF01555">
    <property type="entry name" value="N6_N4_Mtase"/>
    <property type="match status" value="1"/>
</dbReference>
<dbReference type="InterPro" id="IPR017985">
    <property type="entry name" value="MeTrfase_CN4_CS"/>
</dbReference>
<keyword evidence="5" id="KW-0680">Restriction system</keyword>
<comment type="catalytic activity">
    <reaction evidence="7">
        <text>a 2'-deoxycytidine in DNA + S-adenosyl-L-methionine = an N(4)-methyl-2'-deoxycytidine in DNA + S-adenosyl-L-homocysteine + H(+)</text>
        <dbReference type="Rhea" id="RHEA:16857"/>
        <dbReference type="Rhea" id="RHEA-COMP:11369"/>
        <dbReference type="Rhea" id="RHEA-COMP:13674"/>
        <dbReference type="ChEBI" id="CHEBI:15378"/>
        <dbReference type="ChEBI" id="CHEBI:57856"/>
        <dbReference type="ChEBI" id="CHEBI:59789"/>
        <dbReference type="ChEBI" id="CHEBI:85452"/>
        <dbReference type="ChEBI" id="CHEBI:137933"/>
        <dbReference type="EC" id="2.1.1.113"/>
    </reaction>
</comment>
<dbReference type="InterPro" id="IPR002941">
    <property type="entry name" value="DNA_methylase_N4/N6"/>
</dbReference>
<accession>A0AAU8H1B8</accession>
<dbReference type="GO" id="GO:0015667">
    <property type="term" value="F:site-specific DNA-methyltransferase (cytosine-N4-specific) activity"/>
    <property type="evidence" value="ECO:0007669"/>
    <property type="project" value="UniProtKB-EC"/>
</dbReference>
<keyword evidence="2 11" id="KW-0489">Methyltransferase</keyword>
<organism evidence="11">
    <name type="scientific">Thermodesulfovibrio obliviosus</name>
    <dbReference type="NCBI Taxonomy" id="3118332"/>
    <lineage>
        <taxon>Bacteria</taxon>
        <taxon>Pseudomonadati</taxon>
        <taxon>Nitrospirota</taxon>
        <taxon>Thermodesulfovibrionia</taxon>
        <taxon>Thermodesulfovibrionales</taxon>
        <taxon>Thermodesulfovibrionaceae</taxon>
        <taxon>Thermodesulfovibrio</taxon>
    </lineage>
</organism>
<name>A0AAU8H1B8_9BACT</name>
<dbReference type="GO" id="GO:0005737">
    <property type="term" value="C:cytoplasm"/>
    <property type="evidence" value="ECO:0007669"/>
    <property type="project" value="TreeGrafter"/>
</dbReference>
<evidence type="ECO:0000256" key="6">
    <source>
        <dbReference type="ARBA" id="ARBA00023125"/>
    </source>
</evidence>
<evidence type="ECO:0000256" key="9">
    <source>
        <dbReference type="SAM" id="MobiDB-lite"/>
    </source>
</evidence>
<comment type="similarity">
    <text evidence="1">Belongs to the N(4)/N(6)-methyltransferase family. N(4) subfamily.</text>
</comment>
<evidence type="ECO:0000256" key="5">
    <source>
        <dbReference type="ARBA" id="ARBA00022747"/>
    </source>
</evidence>
<dbReference type="GO" id="GO:0003677">
    <property type="term" value="F:DNA binding"/>
    <property type="evidence" value="ECO:0007669"/>
    <property type="project" value="UniProtKB-KW"/>
</dbReference>
<dbReference type="SUPFAM" id="SSF53335">
    <property type="entry name" value="S-adenosyl-L-methionine-dependent methyltransferases"/>
    <property type="match status" value="1"/>
</dbReference>
<dbReference type="PANTHER" id="PTHR13370:SF3">
    <property type="entry name" value="TRNA (GUANINE(10)-N2)-METHYLTRANSFERASE HOMOLOG"/>
    <property type="match status" value="1"/>
</dbReference>
<dbReference type="Gene3D" id="3.40.50.150">
    <property type="entry name" value="Vaccinia Virus protein VP39"/>
    <property type="match status" value="1"/>
</dbReference>